<gene>
    <name evidence="1" type="ORF">L6452_12015</name>
</gene>
<accession>A0ACB9DQL1</accession>
<name>A0ACB9DQL1_ARCLA</name>
<protein>
    <submittedName>
        <fullName evidence="1">Uncharacterized protein</fullName>
    </submittedName>
</protein>
<proteinExistence type="predicted"/>
<dbReference type="Proteomes" id="UP001055879">
    <property type="component" value="Linkage Group LG03"/>
</dbReference>
<evidence type="ECO:0000313" key="1">
    <source>
        <dbReference type="EMBL" id="KAI3748731.1"/>
    </source>
</evidence>
<reference evidence="2" key="1">
    <citation type="journal article" date="2022" name="Mol. Ecol. Resour.">
        <title>The genomes of chicory, endive, great burdock and yacon provide insights into Asteraceae palaeo-polyploidization history and plant inulin production.</title>
        <authorList>
            <person name="Fan W."/>
            <person name="Wang S."/>
            <person name="Wang H."/>
            <person name="Wang A."/>
            <person name="Jiang F."/>
            <person name="Liu H."/>
            <person name="Zhao H."/>
            <person name="Xu D."/>
            <person name="Zhang Y."/>
        </authorList>
    </citation>
    <scope>NUCLEOTIDE SEQUENCE [LARGE SCALE GENOMIC DNA]</scope>
    <source>
        <strain evidence="2">cv. Niubang</strain>
    </source>
</reference>
<keyword evidence="2" id="KW-1185">Reference proteome</keyword>
<sequence length="210" mass="23335">MAATTPIVIDLQINRFCNCDGCIRKVKTTLEEVGGIELLSMDLDTGKLTISTAKHPQVIQFALQKKFKKIVDILPQQMIINTPNYTLSASNNAQDMAEALVKISRARGLESVEYRQSNTYKFNFNQPSLSRLPAATYHDDVRGSNNGVRIKDVESEYVMPPPPPATTEPSAPLIPATQDQVTGYLADQFYDTNFSKSARNDHPHDCCTIL</sequence>
<dbReference type="EMBL" id="CM042049">
    <property type="protein sequence ID" value="KAI3748731.1"/>
    <property type="molecule type" value="Genomic_DNA"/>
</dbReference>
<evidence type="ECO:0000313" key="2">
    <source>
        <dbReference type="Proteomes" id="UP001055879"/>
    </source>
</evidence>
<reference evidence="1 2" key="2">
    <citation type="journal article" date="2022" name="Mol. Ecol. Resour.">
        <title>The genomes of chicory, endive, great burdock and yacon provide insights into Asteraceae paleo-polyploidization history and plant inulin production.</title>
        <authorList>
            <person name="Fan W."/>
            <person name="Wang S."/>
            <person name="Wang H."/>
            <person name="Wang A."/>
            <person name="Jiang F."/>
            <person name="Liu H."/>
            <person name="Zhao H."/>
            <person name="Xu D."/>
            <person name="Zhang Y."/>
        </authorList>
    </citation>
    <scope>NUCLEOTIDE SEQUENCE [LARGE SCALE GENOMIC DNA]</scope>
    <source>
        <strain evidence="2">cv. Niubang</strain>
    </source>
</reference>
<organism evidence="1 2">
    <name type="scientific">Arctium lappa</name>
    <name type="common">Greater burdock</name>
    <name type="synonym">Lappa major</name>
    <dbReference type="NCBI Taxonomy" id="4217"/>
    <lineage>
        <taxon>Eukaryota</taxon>
        <taxon>Viridiplantae</taxon>
        <taxon>Streptophyta</taxon>
        <taxon>Embryophyta</taxon>
        <taxon>Tracheophyta</taxon>
        <taxon>Spermatophyta</taxon>
        <taxon>Magnoliopsida</taxon>
        <taxon>eudicotyledons</taxon>
        <taxon>Gunneridae</taxon>
        <taxon>Pentapetalae</taxon>
        <taxon>asterids</taxon>
        <taxon>campanulids</taxon>
        <taxon>Asterales</taxon>
        <taxon>Asteraceae</taxon>
        <taxon>Carduoideae</taxon>
        <taxon>Cardueae</taxon>
        <taxon>Arctiinae</taxon>
        <taxon>Arctium</taxon>
    </lineage>
</organism>
<comment type="caution">
    <text evidence="1">The sequence shown here is derived from an EMBL/GenBank/DDBJ whole genome shotgun (WGS) entry which is preliminary data.</text>
</comment>